<feature type="compositionally biased region" description="Polar residues" evidence="3">
    <location>
        <begin position="120"/>
        <end position="130"/>
    </location>
</feature>
<dbReference type="Gene3D" id="1.10.238.10">
    <property type="entry name" value="EF-hand"/>
    <property type="match status" value="1"/>
</dbReference>
<dbReference type="Proteomes" id="UP000472372">
    <property type="component" value="Chromosome 9"/>
</dbReference>
<keyword evidence="1" id="KW-0677">Repeat</keyword>
<evidence type="ECO:0000256" key="1">
    <source>
        <dbReference type="ARBA" id="ARBA00022737"/>
    </source>
</evidence>
<proteinExistence type="predicted"/>
<dbReference type="Pfam" id="PF13202">
    <property type="entry name" value="EF-hand_5"/>
    <property type="match status" value="1"/>
</dbReference>
<protein>
    <submittedName>
        <fullName evidence="5">FRQ1</fullName>
    </submittedName>
</protein>
<organism evidence="5 6">
    <name type="scientific">Pyrenophora teres f. teres</name>
    <dbReference type="NCBI Taxonomy" id="97479"/>
    <lineage>
        <taxon>Eukaryota</taxon>
        <taxon>Fungi</taxon>
        <taxon>Dikarya</taxon>
        <taxon>Ascomycota</taxon>
        <taxon>Pezizomycotina</taxon>
        <taxon>Dothideomycetes</taxon>
        <taxon>Pleosporomycetidae</taxon>
        <taxon>Pleosporales</taxon>
        <taxon>Pleosporineae</taxon>
        <taxon>Pleosporaceae</taxon>
        <taxon>Pyrenophora</taxon>
    </lineage>
</organism>
<gene>
    <name evidence="5" type="ORF">PTTW11_09203</name>
</gene>
<evidence type="ECO:0000313" key="5">
    <source>
        <dbReference type="EMBL" id="CAE7204988.1"/>
    </source>
</evidence>
<dbReference type="PROSITE" id="PS50222">
    <property type="entry name" value="EF_HAND_2"/>
    <property type="match status" value="2"/>
</dbReference>
<feature type="region of interest" description="Disordered" evidence="3">
    <location>
        <begin position="145"/>
        <end position="183"/>
    </location>
</feature>
<dbReference type="GO" id="GO:0005509">
    <property type="term" value="F:calcium ion binding"/>
    <property type="evidence" value="ECO:0007669"/>
    <property type="project" value="InterPro"/>
</dbReference>
<dbReference type="SUPFAM" id="SSF47473">
    <property type="entry name" value="EF-hand"/>
    <property type="match status" value="1"/>
</dbReference>
<dbReference type="AlphaFoldDB" id="A0A6S6WGQ6"/>
<sequence length="385" mass="41045">MVPSPFAHLDTDARLNTMQSTTPTPASYKPSPLSFNSPRQSPFRRPGSIREASPSTLRPSTPNSSPLKPREPPTPTTPSQVTLRPAAARPASPNPPSWLNTRGTTSTPEPPSSPLRNLSPARNASSTSLNAVRPLSTASIAAKFESAGARDDTPPPLSIRKPSPPLDYQRPLDYSKPLDYPKPAAEKPVERLAVRQTPMPRIVSNSSDALSKLPPPLLHSMRESFSVMDRDDDGHVNAGDVADMLSQLGLSATPSQLHSYFNGAPSINLATYLSTLSDLLGNLSHSSELSAAFEAFDDNDDGQIDLSELKDALLHTAPEPGEKKLTEREIDMVIEGFSGRGAFGKGGRGAKGLGRTEVFRYQEFMDNLTGGGNTANGADGTSVSA</sequence>
<reference evidence="5" key="1">
    <citation type="submission" date="2021-02" db="EMBL/GenBank/DDBJ databases">
        <authorList>
            <person name="Syme A R."/>
            <person name="Syme A R."/>
            <person name="Moolhuijzen P."/>
        </authorList>
    </citation>
    <scope>NUCLEOTIDE SEQUENCE</scope>
    <source>
        <strain evidence="5">W1-1</strain>
    </source>
</reference>
<dbReference type="InterPro" id="IPR011992">
    <property type="entry name" value="EF-hand-dom_pair"/>
</dbReference>
<dbReference type="SMART" id="SM00054">
    <property type="entry name" value="EFh"/>
    <property type="match status" value="2"/>
</dbReference>
<feature type="domain" description="EF-hand" evidence="4">
    <location>
        <begin position="216"/>
        <end position="251"/>
    </location>
</feature>
<evidence type="ECO:0000256" key="2">
    <source>
        <dbReference type="ARBA" id="ARBA00022837"/>
    </source>
</evidence>
<dbReference type="InterPro" id="IPR050403">
    <property type="entry name" value="Myosin_RLC"/>
</dbReference>
<feature type="compositionally biased region" description="Polar residues" evidence="3">
    <location>
        <begin position="53"/>
        <end position="66"/>
    </location>
</feature>
<dbReference type="InterPro" id="IPR002048">
    <property type="entry name" value="EF_hand_dom"/>
</dbReference>
<name>A0A6S6WGQ6_9PLEO</name>
<evidence type="ECO:0000313" key="6">
    <source>
        <dbReference type="Proteomes" id="UP000472372"/>
    </source>
</evidence>
<accession>A0A6S6WGQ6</accession>
<evidence type="ECO:0000259" key="4">
    <source>
        <dbReference type="PROSITE" id="PS50222"/>
    </source>
</evidence>
<dbReference type="PROSITE" id="PS00018">
    <property type="entry name" value="EF_HAND_1"/>
    <property type="match status" value="2"/>
</dbReference>
<feature type="compositionally biased region" description="Polar residues" evidence="3">
    <location>
        <begin position="14"/>
        <end position="25"/>
    </location>
</feature>
<dbReference type="InterPro" id="IPR018247">
    <property type="entry name" value="EF_Hand_1_Ca_BS"/>
</dbReference>
<feature type="region of interest" description="Disordered" evidence="3">
    <location>
        <begin position="1"/>
        <end position="130"/>
    </location>
</feature>
<evidence type="ECO:0000256" key="3">
    <source>
        <dbReference type="SAM" id="MobiDB-lite"/>
    </source>
</evidence>
<dbReference type="PANTHER" id="PTHR23049">
    <property type="entry name" value="MYOSIN REGULATORY LIGHT CHAIN 2"/>
    <property type="match status" value="1"/>
</dbReference>
<feature type="domain" description="EF-hand" evidence="4">
    <location>
        <begin position="284"/>
        <end position="319"/>
    </location>
</feature>
<feature type="compositionally biased region" description="Pro residues" evidence="3">
    <location>
        <begin position="154"/>
        <end position="165"/>
    </location>
</feature>
<keyword evidence="2" id="KW-0106">Calcium</keyword>
<dbReference type="EMBL" id="HG992985">
    <property type="protein sequence ID" value="CAE7204988.1"/>
    <property type="molecule type" value="Genomic_DNA"/>
</dbReference>